<keyword evidence="3" id="KW-0808">Transferase</keyword>
<proteinExistence type="inferred from homology"/>
<evidence type="ECO:0000256" key="4">
    <source>
        <dbReference type="SAM" id="MobiDB-lite"/>
    </source>
</evidence>
<evidence type="ECO:0000256" key="2">
    <source>
        <dbReference type="ARBA" id="ARBA00034629"/>
    </source>
</evidence>
<comment type="catalytic activity">
    <reaction evidence="2">
        <text>1D-myo-inositol hexakisphosphate + ATP = 1-diphospho-1D-myo-inositol 2,3,4,5,6-pentakisphosphate + ADP</text>
        <dbReference type="Rhea" id="RHEA:37459"/>
        <dbReference type="ChEBI" id="CHEBI:30616"/>
        <dbReference type="ChEBI" id="CHEBI:58130"/>
        <dbReference type="ChEBI" id="CHEBI:74946"/>
        <dbReference type="ChEBI" id="CHEBI:456216"/>
        <dbReference type="EC" id="2.7.4.24"/>
    </reaction>
    <physiologicalReaction direction="left-to-right" evidence="2">
        <dbReference type="Rhea" id="RHEA:37460"/>
    </physiologicalReaction>
</comment>
<dbReference type="PANTHER" id="PTHR12750">
    <property type="entry name" value="DIPHOSPHOINOSITOL PENTAKISPHOSPHATE KINASE"/>
    <property type="match status" value="1"/>
</dbReference>
<dbReference type="InterPro" id="IPR037446">
    <property type="entry name" value="His_Pase_VIP1"/>
</dbReference>
<feature type="compositionally biased region" description="Polar residues" evidence="4">
    <location>
        <begin position="71"/>
        <end position="98"/>
    </location>
</feature>
<dbReference type="AlphaFoldDB" id="A0A0S4JC47"/>
<dbReference type="PANTHER" id="PTHR12750:SF9">
    <property type="entry name" value="INOSITOL HEXAKISPHOSPHATE AND DIPHOSPHOINOSITOL-PENTAKISPHOSPHATE KINASE"/>
    <property type="match status" value="1"/>
</dbReference>
<dbReference type="Gene3D" id="3.30.470.20">
    <property type="entry name" value="ATP-grasp fold, B domain"/>
    <property type="match status" value="1"/>
</dbReference>
<keyword evidence="3" id="KW-0963">Cytoplasm</keyword>
<dbReference type="EC" id="2.7.4.24" evidence="3"/>
<dbReference type="GO" id="GO:0006020">
    <property type="term" value="P:inositol metabolic process"/>
    <property type="evidence" value="ECO:0007669"/>
    <property type="project" value="TreeGrafter"/>
</dbReference>
<dbReference type="GO" id="GO:0052723">
    <property type="term" value="F:inositol hexakisphosphate 1-kinase activity"/>
    <property type="evidence" value="ECO:0007669"/>
    <property type="project" value="RHEA"/>
</dbReference>
<dbReference type="EMBL" id="CYKH01001189">
    <property type="protein sequence ID" value="CUG85735.1"/>
    <property type="molecule type" value="Genomic_DNA"/>
</dbReference>
<name>A0A0S4JC47_BODSA</name>
<dbReference type="Pfam" id="PF18086">
    <property type="entry name" value="PPIP5K2_N"/>
    <property type="match status" value="1"/>
</dbReference>
<evidence type="ECO:0000256" key="3">
    <source>
        <dbReference type="RuleBase" id="RU365032"/>
    </source>
</evidence>
<protein>
    <recommendedName>
        <fullName evidence="3">Inositol hexakisphosphate and diphosphoinositol-pentakisphosphate kinase</fullName>
        <ecNumber evidence="3">2.7.4.24</ecNumber>
    </recommendedName>
</protein>
<feature type="compositionally biased region" description="Polar residues" evidence="4">
    <location>
        <begin position="1"/>
        <end position="11"/>
    </location>
</feature>
<dbReference type="InterPro" id="IPR040557">
    <property type="entry name" value="VIP1_N"/>
</dbReference>
<comment type="similarity">
    <text evidence="3">Belongs to the histidine acid phosphatase family. VIP1 subfamily.</text>
</comment>
<dbReference type="GO" id="GO:0005829">
    <property type="term" value="C:cytosol"/>
    <property type="evidence" value="ECO:0007669"/>
    <property type="project" value="UniProtKB-SubCell"/>
</dbReference>
<gene>
    <name evidence="6" type="ORF">BSAL_90590</name>
</gene>
<feature type="region of interest" description="Disordered" evidence="4">
    <location>
        <begin position="65"/>
        <end position="137"/>
    </location>
</feature>
<dbReference type="OrthoDB" id="18042at2759"/>
<evidence type="ECO:0000313" key="7">
    <source>
        <dbReference type="Proteomes" id="UP000051952"/>
    </source>
</evidence>
<comment type="function">
    <text evidence="3">Bifunctional inositol kinase that acts in concert with the IP6K kinases to synthesize the diphosphate group-containing inositol pyrophosphates diphosphoinositol pentakisphosphate, PP-InsP5, and bis-diphosphoinositol tetrakisphosphate, (PP)2-InsP4. PP-InsP5 and (PP)2-InsP4, also respectively called InsP7 and InsP8, may regulate a variety of cellular processes, including apoptosis, vesicle trafficking, cytoskeletal dynamics, and exocytosis. Phosphorylates inositol hexakisphosphate (InsP6).</text>
</comment>
<evidence type="ECO:0000259" key="5">
    <source>
        <dbReference type="Pfam" id="PF18086"/>
    </source>
</evidence>
<keyword evidence="3" id="KW-0547">Nucleotide-binding</keyword>
<comment type="subcellular location">
    <subcellularLocation>
        <location evidence="3">Cytoplasm</location>
        <location evidence="3">Cytosol</location>
    </subcellularLocation>
</comment>
<organism evidence="6 7">
    <name type="scientific">Bodo saltans</name>
    <name type="common">Flagellated protozoan</name>
    <dbReference type="NCBI Taxonomy" id="75058"/>
    <lineage>
        <taxon>Eukaryota</taxon>
        <taxon>Discoba</taxon>
        <taxon>Euglenozoa</taxon>
        <taxon>Kinetoplastea</taxon>
        <taxon>Metakinetoplastina</taxon>
        <taxon>Eubodonida</taxon>
        <taxon>Bodonidae</taxon>
        <taxon>Bodo</taxon>
    </lineage>
</organism>
<evidence type="ECO:0000313" key="6">
    <source>
        <dbReference type="EMBL" id="CUG85735.1"/>
    </source>
</evidence>
<dbReference type="GO" id="GO:0032958">
    <property type="term" value="P:inositol phosphate biosynthetic process"/>
    <property type="evidence" value="ECO:0007669"/>
    <property type="project" value="TreeGrafter"/>
</dbReference>
<feature type="domain" description="VIP1 N-terminal" evidence="5">
    <location>
        <begin position="194"/>
        <end position="284"/>
    </location>
</feature>
<comment type="catalytic activity">
    <reaction evidence="1">
        <text>5-diphospho-1D-myo-inositol 1,2,3,4,6-pentakisphosphate + ATP + H(+) = 1,5-bis(diphospho)-1D-myo-inositol 2,3,4,6-tetrakisphosphate + ADP</text>
        <dbReference type="Rhea" id="RHEA:10276"/>
        <dbReference type="ChEBI" id="CHEBI:15378"/>
        <dbReference type="ChEBI" id="CHEBI:30616"/>
        <dbReference type="ChEBI" id="CHEBI:58628"/>
        <dbReference type="ChEBI" id="CHEBI:77983"/>
        <dbReference type="ChEBI" id="CHEBI:456216"/>
        <dbReference type="EC" id="2.7.4.24"/>
    </reaction>
    <physiologicalReaction direction="left-to-right" evidence="1">
        <dbReference type="Rhea" id="RHEA:10277"/>
    </physiologicalReaction>
</comment>
<dbReference type="SMR" id="A0A0S4JC47"/>
<dbReference type="VEuPathDB" id="TriTrypDB:BSAL_90590"/>
<dbReference type="GO" id="GO:0033857">
    <property type="term" value="F:5-diphosphoinositol pentakisphosphate 1-kinase activity"/>
    <property type="evidence" value="ECO:0007669"/>
    <property type="project" value="TreeGrafter"/>
</dbReference>
<keyword evidence="3" id="KW-0418">Kinase</keyword>
<reference evidence="7" key="1">
    <citation type="submission" date="2015-09" db="EMBL/GenBank/DDBJ databases">
        <authorList>
            <consortium name="Pathogen Informatics"/>
        </authorList>
    </citation>
    <scope>NUCLEOTIDE SEQUENCE [LARGE SCALE GENOMIC DNA]</scope>
    <source>
        <strain evidence="7">Lake Konstanz</strain>
    </source>
</reference>
<sequence>MEHSLSNTPLPTVTFDEEGEMQSPPRAPDAQHRHHLPQGQHHQRTLSKVASFASREAVVYCGKNRKDSKNCGLNPSDRSPVKLSQVSSPSRSGNSSADHTAVLTSPLGGGSHQAEPPTSNTSNLTLQDDEDDDNANTLDACDSPLLIHQDSATVGGLIAGVRCDSGAASAVTELTHGEGQHHDDDHDYHHHSQIILGVCCMSKKLRSETMTAMLKRFEEFQVFRIVAFPEDLILDAPVEQWPRVDVMISFFSSGFPLHKAVEYAHRHPDVFFLTHPASQQVLLDRRGVYSALKRNNVPTVRYMYCNRDGYHGEPPATFVENTEEEYIEVNGERFYKPFVEKPVDSEDHNVFIYYDKSRGGGCRMLFRKKENESSAFDPDRVHVRHDGSYVYEEYIETANFMDVKCYTVGVHFVHAEQRKAPCVDGIVLRSVTGKEIREEVQLTAEERM</sequence>
<feature type="compositionally biased region" description="Basic residues" evidence="4">
    <location>
        <begin position="32"/>
        <end position="44"/>
    </location>
</feature>
<feature type="non-terminal residue" evidence="6">
    <location>
        <position position="448"/>
    </location>
</feature>
<accession>A0A0S4JC47</accession>
<dbReference type="GO" id="GO:0005524">
    <property type="term" value="F:ATP binding"/>
    <property type="evidence" value="ECO:0007669"/>
    <property type="project" value="UniProtKB-KW"/>
</dbReference>
<evidence type="ECO:0000256" key="1">
    <source>
        <dbReference type="ARBA" id="ARBA00033696"/>
    </source>
</evidence>
<keyword evidence="7" id="KW-1185">Reference proteome</keyword>
<keyword evidence="3" id="KW-0067">ATP-binding</keyword>
<dbReference type="Proteomes" id="UP000051952">
    <property type="component" value="Unassembled WGS sequence"/>
</dbReference>
<feature type="region of interest" description="Disordered" evidence="4">
    <location>
        <begin position="1"/>
        <end position="44"/>
    </location>
</feature>